<feature type="transmembrane region" description="Helical" evidence="1">
    <location>
        <begin position="537"/>
        <end position="558"/>
    </location>
</feature>
<accession>A0AAE1MUV8</accession>
<dbReference type="PANTHER" id="PTHR32098">
    <property type="entry name" value="LYCOPENE BETA/EPSILON CYCLASE PROTEIN"/>
    <property type="match status" value="1"/>
</dbReference>
<proteinExistence type="predicted"/>
<dbReference type="AlphaFoldDB" id="A0AAE1MUV8"/>
<evidence type="ECO:0000256" key="2">
    <source>
        <dbReference type="SAM" id="SignalP"/>
    </source>
</evidence>
<feature type="signal peptide" evidence="2">
    <location>
        <begin position="1"/>
        <end position="18"/>
    </location>
</feature>
<dbReference type="EMBL" id="JAWXYG010000004">
    <property type="protein sequence ID" value="KAK4275978.1"/>
    <property type="molecule type" value="Genomic_DNA"/>
</dbReference>
<feature type="chain" id="PRO_5042230710" description="Lycopene beta-cyclase" evidence="2">
    <location>
        <begin position="19"/>
        <end position="586"/>
    </location>
</feature>
<name>A0AAE1MUV8_9FABA</name>
<evidence type="ECO:0000256" key="1">
    <source>
        <dbReference type="SAM" id="Phobius"/>
    </source>
</evidence>
<evidence type="ECO:0008006" key="5">
    <source>
        <dbReference type="Google" id="ProtNLM"/>
    </source>
</evidence>
<comment type="caution">
    <text evidence="3">The sequence shown here is derived from an EMBL/GenBank/DDBJ whole genome shotgun (WGS) entry which is preliminary data.</text>
</comment>
<gene>
    <name evidence="3" type="ORF">QN277_018983</name>
</gene>
<sequence length="586" mass="64828">MVLLHLQLINGVSQFAAASSLVQKNVRREARCQRWKAHAVPSRTQRIMESVAVSGEVGGAGGAYSYEALKRLDQLWSGICSSQAVVQEPQKVVSTIPTEFCSSDLAGKEEDSYDVLVCGGTLGIFIATALSARGLRVAIVERNKLKGREQEWNISRKELSELVEVGVLEEDDIERATAVKFNPNRCGFQGKGDIWVEDILNLGVSPVKLIEIVKERFASLGGVIYEGCGVSAIDVYEDAAVLKLSDSKTLSSRLIIDAMGNFSPVVKQIRGGRKPDGVCLVVGTCARGFKNNSTSDVIYSSSSVKPVGNSIAQFFWEAFPAGSGPADRTTYMFTYVEPQPKAPKLEELLEEYWDLMPEYQGVPLENLEILRIIYGIFPTYRNSPLPAAFNRVLQFGDASGIQSPVSFGGFGSLARHLGRLSEGIYEAISGDCLDSHNLALLNPYMPNLSASWLFQRAMSAKQGSNVSPDFINELLYANFDCMQRLGDPVLRPFLQDVVQFGPLSKTLGLVMLTRPQIIPSIFKQVGIPVLLDWSRHFFMLGYYTFLCTYASPIVRPFLNALPSKMRFRWKRNLESWKYGAGLDYKL</sequence>
<dbReference type="InterPro" id="IPR036188">
    <property type="entry name" value="FAD/NAD-bd_sf"/>
</dbReference>
<reference evidence="3" key="1">
    <citation type="submission" date="2023-10" db="EMBL/GenBank/DDBJ databases">
        <title>Chromosome-level genome of the transformable northern wattle, Acacia crassicarpa.</title>
        <authorList>
            <person name="Massaro I."/>
            <person name="Sinha N.R."/>
            <person name="Poethig S."/>
            <person name="Leichty A.R."/>
        </authorList>
    </citation>
    <scope>NUCLEOTIDE SEQUENCE</scope>
    <source>
        <strain evidence="3">Acra3RX</strain>
        <tissue evidence="3">Leaf</tissue>
    </source>
</reference>
<keyword evidence="1" id="KW-0812">Transmembrane</keyword>
<keyword evidence="4" id="KW-1185">Reference proteome</keyword>
<dbReference type="Proteomes" id="UP001293593">
    <property type="component" value="Unassembled WGS sequence"/>
</dbReference>
<evidence type="ECO:0000313" key="4">
    <source>
        <dbReference type="Proteomes" id="UP001293593"/>
    </source>
</evidence>
<organism evidence="3 4">
    <name type="scientific">Acacia crassicarpa</name>
    <name type="common">northern wattle</name>
    <dbReference type="NCBI Taxonomy" id="499986"/>
    <lineage>
        <taxon>Eukaryota</taxon>
        <taxon>Viridiplantae</taxon>
        <taxon>Streptophyta</taxon>
        <taxon>Embryophyta</taxon>
        <taxon>Tracheophyta</taxon>
        <taxon>Spermatophyta</taxon>
        <taxon>Magnoliopsida</taxon>
        <taxon>eudicotyledons</taxon>
        <taxon>Gunneridae</taxon>
        <taxon>Pentapetalae</taxon>
        <taxon>rosids</taxon>
        <taxon>fabids</taxon>
        <taxon>Fabales</taxon>
        <taxon>Fabaceae</taxon>
        <taxon>Caesalpinioideae</taxon>
        <taxon>mimosoid clade</taxon>
        <taxon>Acacieae</taxon>
        <taxon>Acacia</taxon>
    </lineage>
</organism>
<keyword evidence="1" id="KW-0472">Membrane</keyword>
<dbReference type="Gene3D" id="3.50.50.60">
    <property type="entry name" value="FAD/NAD(P)-binding domain"/>
    <property type="match status" value="1"/>
</dbReference>
<keyword evidence="1" id="KW-1133">Transmembrane helix</keyword>
<evidence type="ECO:0000313" key="3">
    <source>
        <dbReference type="EMBL" id="KAK4275978.1"/>
    </source>
</evidence>
<dbReference type="PANTHER" id="PTHR32098:SF5">
    <property type="entry name" value="LYCOPENE BETA_EPSILON CYCLASE PROTEIN"/>
    <property type="match status" value="1"/>
</dbReference>
<keyword evidence="2" id="KW-0732">Signal</keyword>
<dbReference type="SUPFAM" id="SSF51905">
    <property type="entry name" value="FAD/NAD(P)-binding domain"/>
    <property type="match status" value="1"/>
</dbReference>
<protein>
    <recommendedName>
        <fullName evidence="5">Lycopene beta-cyclase</fullName>
    </recommendedName>
</protein>